<evidence type="ECO:0008006" key="5">
    <source>
        <dbReference type="Google" id="ProtNLM"/>
    </source>
</evidence>
<sequence length="109" mass="11948">LAELNLPVEQRAFVFGDMLELGERSLQFHREILQLALSLRIAPIFPVGESATEGARALLGCVPLGTIVFAAKLRLADRIRDTLKGDRNLLLVKGSRLLGLEKLVEELSG</sequence>
<protein>
    <recommendedName>
        <fullName evidence="5">Mur ligase C-terminal domain-containing protein</fullName>
    </recommendedName>
</protein>
<dbReference type="InterPro" id="IPR036615">
    <property type="entry name" value="Mur_ligase_C_dom_sf"/>
</dbReference>
<name>X0WZI0_9ZZZZ</name>
<dbReference type="AlphaFoldDB" id="X0WZI0"/>
<evidence type="ECO:0000313" key="4">
    <source>
        <dbReference type="EMBL" id="GAG18151.1"/>
    </source>
</evidence>
<gene>
    <name evidence="4" type="ORF">S01H1_56398</name>
</gene>
<dbReference type="PANTHER" id="PTHR43024">
    <property type="entry name" value="UDP-N-ACETYLMURAMOYL-TRIPEPTIDE--D-ALANYL-D-ALANINE LIGASE"/>
    <property type="match status" value="1"/>
</dbReference>
<evidence type="ECO:0000256" key="2">
    <source>
        <dbReference type="ARBA" id="ARBA00022741"/>
    </source>
</evidence>
<reference evidence="4" key="1">
    <citation type="journal article" date="2014" name="Front. Microbiol.">
        <title>High frequency of phylogenetically diverse reductive dehalogenase-homologous genes in deep subseafloor sedimentary metagenomes.</title>
        <authorList>
            <person name="Kawai M."/>
            <person name="Futagami T."/>
            <person name="Toyoda A."/>
            <person name="Takaki Y."/>
            <person name="Nishi S."/>
            <person name="Hori S."/>
            <person name="Arai W."/>
            <person name="Tsubouchi T."/>
            <person name="Morono Y."/>
            <person name="Uchiyama I."/>
            <person name="Ito T."/>
            <person name="Fujiyama A."/>
            <person name="Inagaki F."/>
            <person name="Takami H."/>
        </authorList>
    </citation>
    <scope>NUCLEOTIDE SEQUENCE</scope>
    <source>
        <strain evidence="4">Expedition CK06-06</strain>
    </source>
</reference>
<proteinExistence type="predicted"/>
<dbReference type="PANTHER" id="PTHR43024:SF1">
    <property type="entry name" value="UDP-N-ACETYLMURAMOYL-TRIPEPTIDE--D-ALANYL-D-ALANINE LIGASE"/>
    <property type="match status" value="1"/>
</dbReference>
<keyword evidence="1" id="KW-0436">Ligase</keyword>
<dbReference type="Gene3D" id="3.90.190.20">
    <property type="entry name" value="Mur ligase, C-terminal domain"/>
    <property type="match status" value="1"/>
</dbReference>
<evidence type="ECO:0000256" key="1">
    <source>
        <dbReference type="ARBA" id="ARBA00022598"/>
    </source>
</evidence>
<keyword evidence="3" id="KW-0067">ATP-binding</keyword>
<organism evidence="4">
    <name type="scientific">marine sediment metagenome</name>
    <dbReference type="NCBI Taxonomy" id="412755"/>
    <lineage>
        <taxon>unclassified sequences</taxon>
        <taxon>metagenomes</taxon>
        <taxon>ecological metagenomes</taxon>
    </lineage>
</organism>
<dbReference type="GO" id="GO:0016881">
    <property type="term" value="F:acid-amino acid ligase activity"/>
    <property type="evidence" value="ECO:0007669"/>
    <property type="project" value="InterPro"/>
</dbReference>
<keyword evidence="2" id="KW-0547">Nucleotide-binding</keyword>
<dbReference type="InterPro" id="IPR051046">
    <property type="entry name" value="MurCDEF_CellWall_CoF430Synth"/>
</dbReference>
<comment type="caution">
    <text evidence="4">The sequence shown here is derived from an EMBL/GenBank/DDBJ whole genome shotgun (WGS) entry which is preliminary data.</text>
</comment>
<dbReference type="EMBL" id="BARS01036721">
    <property type="protein sequence ID" value="GAG18151.1"/>
    <property type="molecule type" value="Genomic_DNA"/>
</dbReference>
<accession>X0WZI0</accession>
<dbReference type="SUPFAM" id="SSF53244">
    <property type="entry name" value="MurD-like peptide ligases, peptide-binding domain"/>
    <property type="match status" value="1"/>
</dbReference>
<evidence type="ECO:0000256" key="3">
    <source>
        <dbReference type="ARBA" id="ARBA00022840"/>
    </source>
</evidence>
<dbReference type="GO" id="GO:0005524">
    <property type="term" value="F:ATP binding"/>
    <property type="evidence" value="ECO:0007669"/>
    <property type="project" value="UniProtKB-KW"/>
</dbReference>
<feature type="non-terminal residue" evidence="4">
    <location>
        <position position="1"/>
    </location>
</feature>